<dbReference type="InParanoid" id="A0A165KE36"/>
<dbReference type="GO" id="GO:0030125">
    <property type="term" value="C:clathrin vesicle coat"/>
    <property type="evidence" value="ECO:0007669"/>
    <property type="project" value="TreeGrafter"/>
</dbReference>
<organism evidence="3 4">
    <name type="scientific">Exidia glandulosa HHB12029</name>
    <dbReference type="NCBI Taxonomy" id="1314781"/>
    <lineage>
        <taxon>Eukaryota</taxon>
        <taxon>Fungi</taxon>
        <taxon>Dikarya</taxon>
        <taxon>Basidiomycota</taxon>
        <taxon>Agaricomycotina</taxon>
        <taxon>Agaricomycetes</taxon>
        <taxon>Auriculariales</taxon>
        <taxon>Exidiaceae</taxon>
        <taxon>Exidia</taxon>
    </lineage>
</organism>
<dbReference type="InterPro" id="IPR012466">
    <property type="entry name" value="NECAP_PHear"/>
</dbReference>
<accession>A0A165KE36</accession>
<evidence type="ECO:0000313" key="3">
    <source>
        <dbReference type="EMBL" id="KZV96195.1"/>
    </source>
</evidence>
<keyword evidence="4" id="KW-1185">Reference proteome</keyword>
<feature type="compositionally biased region" description="Low complexity" evidence="1">
    <location>
        <begin position="178"/>
        <end position="202"/>
    </location>
</feature>
<dbReference type="PANTHER" id="PTHR12847:SF9">
    <property type="entry name" value="NECAP-LIKE PROTEIN CG9132"/>
    <property type="match status" value="1"/>
</dbReference>
<feature type="compositionally biased region" description="Pro residues" evidence="1">
    <location>
        <begin position="203"/>
        <end position="214"/>
    </location>
</feature>
<gene>
    <name evidence="3" type="ORF">EXIGLDRAFT_671380</name>
</gene>
<dbReference type="Gene3D" id="2.30.29.30">
    <property type="entry name" value="Pleckstrin-homology domain (PH domain)/Phosphotyrosine-binding domain (PTB)"/>
    <property type="match status" value="1"/>
</dbReference>
<dbReference type="CDD" id="cd13228">
    <property type="entry name" value="PHear_NECAP"/>
    <property type="match status" value="1"/>
</dbReference>
<reference evidence="3 4" key="1">
    <citation type="journal article" date="2016" name="Mol. Biol. Evol.">
        <title>Comparative Genomics of Early-Diverging Mushroom-Forming Fungi Provides Insights into the Origins of Lignocellulose Decay Capabilities.</title>
        <authorList>
            <person name="Nagy L.G."/>
            <person name="Riley R."/>
            <person name="Tritt A."/>
            <person name="Adam C."/>
            <person name="Daum C."/>
            <person name="Floudas D."/>
            <person name="Sun H."/>
            <person name="Yadav J.S."/>
            <person name="Pangilinan J."/>
            <person name="Larsson K.H."/>
            <person name="Matsuura K."/>
            <person name="Barry K."/>
            <person name="Labutti K."/>
            <person name="Kuo R."/>
            <person name="Ohm R.A."/>
            <person name="Bhattacharya S.S."/>
            <person name="Shirouzu T."/>
            <person name="Yoshinaga Y."/>
            <person name="Martin F.M."/>
            <person name="Grigoriev I.V."/>
            <person name="Hibbett D.S."/>
        </authorList>
    </citation>
    <scope>NUCLEOTIDE SEQUENCE [LARGE SCALE GENOMIC DNA]</scope>
    <source>
        <strain evidence="3 4">HHB12029</strain>
    </source>
</reference>
<sequence length="214" mass="23019">MDISDDNEIESIVYMCREVSVYKIPPRTKNEGYKAQEWGDLAAPLWKGRLRVIERSKGLTIQLEDATTGASFAQAPYGAASRSVEAVLDSSRYFVVRVEGDGRKAYIGLGFTERPDAFDFNVALQDYDNRTRRQARLDAPAEAPATGPSPHLPGGAAKDFTLKEGQTFTVHIPGKTPGLPSSKSSGASTSLLGGESASAGIPLLPPPPSAPRRR</sequence>
<evidence type="ECO:0000256" key="1">
    <source>
        <dbReference type="SAM" id="MobiDB-lite"/>
    </source>
</evidence>
<dbReference type="OrthoDB" id="10265489at2759"/>
<dbReference type="STRING" id="1314781.A0A165KE36"/>
<dbReference type="Proteomes" id="UP000077266">
    <property type="component" value="Unassembled WGS sequence"/>
</dbReference>
<dbReference type="PANTHER" id="PTHR12847">
    <property type="entry name" value="ATP-BINDING CASSETTE ABC TRANSPORTER-RELATED"/>
    <property type="match status" value="1"/>
</dbReference>
<dbReference type="GO" id="GO:0006897">
    <property type="term" value="P:endocytosis"/>
    <property type="evidence" value="ECO:0007669"/>
    <property type="project" value="InterPro"/>
</dbReference>
<name>A0A165KE36_EXIGL</name>
<dbReference type="Pfam" id="PF07933">
    <property type="entry name" value="DUF1681"/>
    <property type="match status" value="1"/>
</dbReference>
<dbReference type="InterPro" id="IPR011993">
    <property type="entry name" value="PH-like_dom_sf"/>
</dbReference>
<evidence type="ECO:0000313" key="4">
    <source>
        <dbReference type="Proteomes" id="UP000077266"/>
    </source>
</evidence>
<dbReference type="EMBL" id="KV425946">
    <property type="protein sequence ID" value="KZV96195.1"/>
    <property type="molecule type" value="Genomic_DNA"/>
</dbReference>
<dbReference type="AlphaFoldDB" id="A0A165KE36"/>
<feature type="region of interest" description="Disordered" evidence="1">
    <location>
        <begin position="135"/>
        <end position="214"/>
    </location>
</feature>
<protein>
    <submittedName>
        <fullName evidence="3">Adaptin ear-binding coat-associated protein 1 NECAP-1</fullName>
    </submittedName>
</protein>
<evidence type="ECO:0000259" key="2">
    <source>
        <dbReference type="Pfam" id="PF07933"/>
    </source>
</evidence>
<dbReference type="SUPFAM" id="SSF50729">
    <property type="entry name" value="PH domain-like"/>
    <property type="match status" value="1"/>
</dbReference>
<feature type="domain" description="NECAP PHear" evidence="2">
    <location>
        <begin position="9"/>
        <end position="172"/>
    </location>
</feature>
<proteinExistence type="predicted"/>